<dbReference type="SUPFAM" id="SSF51735">
    <property type="entry name" value="NAD(P)-binding Rossmann-fold domains"/>
    <property type="match status" value="1"/>
</dbReference>
<keyword evidence="2" id="KW-0560">Oxidoreductase</keyword>
<proteinExistence type="predicted"/>
<dbReference type="InterPro" id="IPR051609">
    <property type="entry name" value="NmrA/Isoflavone_reductase-like"/>
</dbReference>
<dbReference type="AlphaFoldDB" id="A0A2J6QC13"/>
<dbReference type="GO" id="GO:0016491">
    <property type="term" value="F:oxidoreductase activity"/>
    <property type="evidence" value="ECO:0007669"/>
    <property type="project" value="UniProtKB-KW"/>
</dbReference>
<evidence type="ECO:0000256" key="1">
    <source>
        <dbReference type="ARBA" id="ARBA00022857"/>
    </source>
</evidence>
<dbReference type="InterPro" id="IPR036291">
    <property type="entry name" value="NAD(P)-bd_dom_sf"/>
</dbReference>
<gene>
    <name evidence="3" type="ORF">NA56DRAFT_669627</name>
</gene>
<name>A0A2J6QC13_9HELO</name>
<evidence type="ECO:0000256" key="2">
    <source>
        <dbReference type="ARBA" id="ARBA00023002"/>
    </source>
</evidence>
<dbReference type="Proteomes" id="UP000235672">
    <property type="component" value="Unassembled WGS sequence"/>
</dbReference>
<dbReference type="Gene3D" id="3.40.50.720">
    <property type="entry name" value="NAD(P)-binding Rossmann-like Domain"/>
    <property type="match status" value="1"/>
</dbReference>
<keyword evidence="1" id="KW-0521">NADP</keyword>
<accession>A0A2J6QC13</accession>
<dbReference type="OrthoDB" id="419598at2759"/>
<protein>
    <recommendedName>
        <fullName evidence="5">NAD(P)-binding protein</fullName>
    </recommendedName>
</protein>
<dbReference type="PANTHER" id="PTHR47706:SF5">
    <property type="entry name" value="ISOFLAVONE REDUCTASE"/>
    <property type="match status" value="1"/>
</dbReference>
<sequence>MANNPQSENMMRIAIAGSGGLARIFANYINATVHPFIILSRQAQPDLEALNYQVAVVNYDNQEELRYTLRGIDLVISTVSGNPQINLIDAAAHSNVRRFAPAEFEGPPGRRPRNDPLDRGRAATLDRLRHWSHHHRHPMASTLFICGVFYERFARGGLASLGIGASTNVFHQGSYLMDVEASTAEIVERQSGGQPVAISLCLTSVYDVAQFLVAALDIRLQNWPAEFRMQGDRRTVAEVLQWAESVKGGALFATEVIQARDLPAHLEHAAYYQDYAKVGRIQELIATEQRRYDFNTANLNALVNVVPITFWDWLRAHWGAQ</sequence>
<evidence type="ECO:0000313" key="3">
    <source>
        <dbReference type="EMBL" id="PMD23804.1"/>
    </source>
</evidence>
<dbReference type="EMBL" id="KZ613474">
    <property type="protein sequence ID" value="PMD23804.1"/>
    <property type="molecule type" value="Genomic_DNA"/>
</dbReference>
<dbReference type="PANTHER" id="PTHR47706">
    <property type="entry name" value="NMRA-LIKE FAMILY PROTEIN"/>
    <property type="match status" value="1"/>
</dbReference>
<evidence type="ECO:0008006" key="5">
    <source>
        <dbReference type="Google" id="ProtNLM"/>
    </source>
</evidence>
<reference evidence="3 4" key="1">
    <citation type="submission" date="2016-05" db="EMBL/GenBank/DDBJ databases">
        <title>A degradative enzymes factory behind the ericoid mycorrhizal symbiosis.</title>
        <authorList>
            <consortium name="DOE Joint Genome Institute"/>
            <person name="Martino E."/>
            <person name="Morin E."/>
            <person name="Grelet G."/>
            <person name="Kuo A."/>
            <person name="Kohler A."/>
            <person name="Daghino S."/>
            <person name="Barry K."/>
            <person name="Choi C."/>
            <person name="Cichocki N."/>
            <person name="Clum A."/>
            <person name="Copeland A."/>
            <person name="Hainaut M."/>
            <person name="Haridas S."/>
            <person name="Labutti K."/>
            <person name="Lindquist E."/>
            <person name="Lipzen A."/>
            <person name="Khouja H.-R."/>
            <person name="Murat C."/>
            <person name="Ohm R."/>
            <person name="Olson A."/>
            <person name="Spatafora J."/>
            <person name="Veneault-Fourrey C."/>
            <person name="Henrissat B."/>
            <person name="Grigoriev I."/>
            <person name="Martin F."/>
            <person name="Perotto S."/>
        </authorList>
    </citation>
    <scope>NUCLEOTIDE SEQUENCE [LARGE SCALE GENOMIC DNA]</scope>
    <source>
        <strain evidence="3 4">UAMH 7357</strain>
    </source>
</reference>
<keyword evidence="4" id="KW-1185">Reference proteome</keyword>
<organism evidence="3 4">
    <name type="scientific">Hyaloscypha hepaticicola</name>
    <dbReference type="NCBI Taxonomy" id="2082293"/>
    <lineage>
        <taxon>Eukaryota</taxon>
        <taxon>Fungi</taxon>
        <taxon>Dikarya</taxon>
        <taxon>Ascomycota</taxon>
        <taxon>Pezizomycotina</taxon>
        <taxon>Leotiomycetes</taxon>
        <taxon>Helotiales</taxon>
        <taxon>Hyaloscyphaceae</taxon>
        <taxon>Hyaloscypha</taxon>
    </lineage>
</organism>
<evidence type="ECO:0000313" key="4">
    <source>
        <dbReference type="Proteomes" id="UP000235672"/>
    </source>
</evidence>